<evidence type="ECO:0000256" key="1">
    <source>
        <dbReference type="ARBA" id="ARBA00022574"/>
    </source>
</evidence>
<dbReference type="PRINTS" id="PR00320">
    <property type="entry name" value="GPROTEINBRPT"/>
</dbReference>
<dbReference type="InterPro" id="IPR036322">
    <property type="entry name" value="WD40_repeat_dom_sf"/>
</dbReference>
<dbReference type="InterPro" id="IPR015943">
    <property type="entry name" value="WD40/YVTN_repeat-like_dom_sf"/>
</dbReference>
<dbReference type="PROSITE" id="PS50294">
    <property type="entry name" value="WD_REPEATS_REGION"/>
    <property type="match status" value="3"/>
</dbReference>
<dbReference type="InterPro" id="IPR020472">
    <property type="entry name" value="WD40_PAC1"/>
</dbReference>
<organism evidence="5 6">
    <name type="scientific">Sesamum angolense</name>
    <dbReference type="NCBI Taxonomy" id="2727404"/>
    <lineage>
        <taxon>Eukaryota</taxon>
        <taxon>Viridiplantae</taxon>
        <taxon>Streptophyta</taxon>
        <taxon>Embryophyta</taxon>
        <taxon>Tracheophyta</taxon>
        <taxon>Spermatophyta</taxon>
        <taxon>Magnoliopsida</taxon>
        <taxon>eudicotyledons</taxon>
        <taxon>Gunneridae</taxon>
        <taxon>Pentapetalae</taxon>
        <taxon>asterids</taxon>
        <taxon>lamiids</taxon>
        <taxon>Lamiales</taxon>
        <taxon>Pedaliaceae</taxon>
        <taxon>Sesamum</taxon>
    </lineage>
</organism>
<feature type="repeat" description="WD" evidence="3">
    <location>
        <begin position="223"/>
        <end position="254"/>
    </location>
</feature>
<dbReference type="InterPro" id="IPR001680">
    <property type="entry name" value="WD40_rpt"/>
</dbReference>
<dbReference type="PANTHER" id="PTHR22844:SF338">
    <property type="entry name" value="PROTEIN JINGUBANG-LIKE"/>
    <property type="match status" value="1"/>
</dbReference>
<reference evidence="5" key="1">
    <citation type="submission" date="2020-06" db="EMBL/GenBank/DDBJ databases">
        <authorList>
            <person name="Li T."/>
            <person name="Hu X."/>
            <person name="Zhang T."/>
            <person name="Song X."/>
            <person name="Zhang H."/>
            <person name="Dai N."/>
            <person name="Sheng W."/>
            <person name="Hou X."/>
            <person name="Wei L."/>
        </authorList>
    </citation>
    <scope>NUCLEOTIDE SEQUENCE</scope>
    <source>
        <strain evidence="5">K16</strain>
        <tissue evidence="5">Leaf</tissue>
    </source>
</reference>
<keyword evidence="1 3" id="KW-0853">WD repeat</keyword>
<evidence type="ECO:0000256" key="4">
    <source>
        <dbReference type="SAM" id="MobiDB-lite"/>
    </source>
</evidence>
<feature type="repeat" description="WD" evidence="3">
    <location>
        <begin position="280"/>
        <end position="312"/>
    </location>
</feature>
<evidence type="ECO:0000313" key="5">
    <source>
        <dbReference type="EMBL" id="KAK4395224.1"/>
    </source>
</evidence>
<dbReference type="AlphaFoldDB" id="A0AAE2BRL9"/>
<dbReference type="CDD" id="cd00200">
    <property type="entry name" value="WD40"/>
    <property type="match status" value="1"/>
</dbReference>
<proteinExistence type="predicted"/>
<feature type="region of interest" description="Disordered" evidence="4">
    <location>
        <begin position="21"/>
        <end position="43"/>
    </location>
</feature>
<dbReference type="InterPro" id="IPR045182">
    <property type="entry name" value="JINGUBANG-like"/>
</dbReference>
<evidence type="ECO:0000313" key="6">
    <source>
        <dbReference type="Proteomes" id="UP001289374"/>
    </source>
</evidence>
<dbReference type="SMART" id="SM00320">
    <property type="entry name" value="WD40"/>
    <property type="match status" value="7"/>
</dbReference>
<dbReference type="PANTHER" id="PTHR22844">
    <property type="entry name" value="F-BOX AND WD40 DOMAIN PROTEIN"/>
    <property type="match status" value="1"/>
</dbReference>
<protein>
    <submittedName>
        <fullName evidence="5">Protein JINGUBANG</fullName>
    </submittedName>
</protein>
<dbReference type="InterPro" id="IPR019775">
    <property type="entry name" value="WD40_repeat_CS"/>
</dbReference>
<dbReference type="PROSITE" id="PS50082">
    <property type="entry name" value="WD_REPEATS_2"/>
    <property type="match status" value="4"/>
</dbReference>
<sequence>MEFRGEENPWKFVDEERGNVNLPRGLSFDDNEGDSQPTSPRTSCASAASFPVWGMSPETPWARSPIHASSPRPLQYHCLASFHRSEGNIYSIVVTKDFLFAGSSSCRVHAWKLPDCIEMGYIKATTGEIQALLACGKLLFTTHGDCRIRAWEMPPTENSIPKKKMTLPQRRSFFSYPKKNKHQHKDCISCLAYDNREKLLFTGSWDQTVKVWKISEKRCIDSFDAHEGCVSAIVINQDDGCVFTSSSDGTIKIWRRVSRESSHILMMILKFQPSPVNALAVSQSPSASFLYSGSSDGLINFWETETGSGRYNHGGFLQGHHFAVLCLVTIDDLLLSGSEDATIRIWKREDGKYSSHSSLVVIDGHHGPVKCLAAAMETNESGKGLLVYSASLDQTLKFTVNAGTNEFLLVLPAPSSSVLNLTDRCYLHDHSSEQNVHRLHNPWDFRTTSTTQTKASQVLGYPFQVNPRLNNCLSSSLDLYHCMTLEHLGHERHISQVPEYRSSMHGRPPHRTMARLQ</sequence>
<reference evidence="5" key="2">
    <citation type="journal article" date="2024" name="Plant">
        <title>Genomic evolution and insights into agronomic trait innovations of Sesamum species.</title>
        <authorList>
            <person name="Miao H."/>
            <person name="Wang L."/>
            <person name="Qu L."/>
            <person name="Liu H."/>
            <person name="Sun Y."/>
            <person name="Le M."/>
            <person name="Wang Q."/>
            <person name="Wei S."/>
            <person name="Zheng Y."/>
            <person name="Lin W."/>
            <person name="Duan Y."/>
            <person name="Cao H."/>
            <person name="Xiong S."/>
            <person name="Wang X."/>
            <person name="Wei L."/>
            <person name="Li C."/>
            <person name="Ma Q."/>
            <person name="Ju M."/>
            <person name="Zhao R."/>
            <person name="Li G."/>
            <person name="Mu C."/>
            <person name="Tian Q."/>
            <person name="Mei H."/>
            <person name="Zhang T."/>
            <person name="Gao T."/>
            <person name="Zhang H."/>
        </authorList>
    </citation>
    <scope>NUCLEOTIDE SEQUENCE</scope>
    <source>
        <strain evidence="5">K16</strain>
    </source>
</reference>
<feature type="repeat" description="WD" evidence="3">
    <location>
        <begin position="317"/>
        <end position="356"/>
    </location>
</feature>
<keyword evidence="2" id="KW-0677">Repeat</keyword>
<dbReference type="SUPFAM" id="SSF50978">
    <property type="entry name" value="WD40 repeat-like"/>
    <property type="match status" value="1"/>
</dbReference>
<dbReference type="PROSITE" id="PS00678">
    <property type="entry name" value="WD_REPEATS_1"/>
    <property type="match status" value="1"/>
</dbReference>
<evidence type="ECO:0000256" key="3">
    <source>
        <dbReference type="PROSITE-ProRule" id="PRU00221"/>
    </source>
</evidence>
<feature type="repeat" description="WD" evidence="3">
    <location>
        <begin position="181"/>
        <end position="222"/>
    </location>
</feature>
<gene>
    <name evidence="5" type="ORF">Sango_1676700</name>
</gene>
<keyword evidence="6" id="KW-1185">Reference proteome</keyword>
<dbReference type="Pfam" id="PF00400">
    <property type="entry name" value="WD40"/>
    <property type="match status" value="4"/>
</dbReference>
<evidence type="ECO:0000256" key="2">
    <source>
        <dbReference type="ARBA" id="ARBA00022737"/>
    </source>
</evidence>
<accession>A0AAE2BRL9</accession>
<dbReference type="Gene3D" id="2.130.10.10">
    <property type="entry name" value="YVTN repeat-like/Quinoprotein amine dehydrogenase"/>
    <property type="match status" value="3"/>
</dbReference>
<comment type="caution">
    <text evidence="5">The sequence shown here is derived from an EMBL/GenBank/DDBJ whole genome shotgun (WGS) entry which is preliminary data.</text>
</comment>
<dbReference type="Proteomes" id="UP001289374">
    <property type="component" value="Unassembled WGS sequence"/>
</dbReference>
<name>A0AAE2BRL9_9LAMI</name>
<feature type="compositionally biased region" description="Polar residues" evidence="4">
    <location>
        <begin position="34"/>
        <end position="43"/>
    </location>
</feature>
<dbReference type="EMBL" id="JACGWL010000009">
    <property type="protein sequence ID" value="KAK4395224.1"/>
    <property type="molecule type" value="Genomic_DNA"/>
</dbReference>